<protein>
    <submittedName>
        <fullName evidence="1">Uncharacterized protein</fullName>
    </submittedName>
</protein>
<reference evidence="1" key="1">
    <citation type="submission" date="2014-05" db="EMBL/GenBank/DDBJ databases">
        <authorList>
            <person name="Chronopoulou M."/>
        </authorList>
    </citation>
    <scope>NUCLEOTIDE SEQUENCE</scope>
    <source>
        <tissue evidence="1">Whole organism</tissue>
    </source>
</reference>
<accession>A0A0K2U9X6</accession>
<dbReference type="EMBL" id="HACA01017145">
    <property type="protein sequence ID" value="CDW34506.1"/>
    <property type="molecule type" value="Transcribed_RNA"/>
</dbReference>
<name>A0A0K2U9X6_LEPSM</name>
<sequence length="40" mass="4472">MRAHCLSLNCALNTVLIDAIFFKLTPTLLVSRRNSNQVPT</sequence>
<organism evidence="1">
    <name type="scientific">Lepeophtheirus salmonis</name>
    <name type="common">Salmon louse</name>
    <name type="synonym">Caligus salmonis</name>
    <dbReference type="NCBI Taxonomy" id="72036"/>
    <lineage>
        <taxon>Eukaryota</taxon>
        <taxon>Metazoa</taxon>
        <taxon>Ecdysozoa</taxon>
        <taxon>Arthropoda</taxon>
        <taxon>Crustacea</taxon>
        <taxon>Multicrustacea</taxon>
        <taxon>Hexanauplia</taxon>
        <taxon>Copepoda</taxon>
        <taxon>Siphonostomatoida</taxon>
        <taxon>Caligidae</taxon>
        <taxon>Lepeophtheirus</taxon>
    </lineage>
</organism>
<dbReference type="AlphaFoldDB" id="A0A0K2U9X6"/>
<proteinExistence type="predicted"/>
<evidence type="ECO:0000313" key="1">
    <source>
        <dbReference type="EMBL" id="CDW34506.1"/>
    </source>
</evidence>